<sequence>MLVEVVDDQELQGDRDTTITHQITSPETNYNGLTINSVFVEIEDNDSLAEISINPTNLTLTEGEENATYQIGLSAKPNNPVIINFETENQLQPISSLTFDQNNWNQPQTIEVKTVDDAIAESSQTITIRHTVNTTDPQYLQVTLPDVTTTINDNDTASVLINQSQESTDVSEAGITDFYEVILTSQPTANVTLTIKSDSQTDLGNGQDSPITLTFTPDNWNLPQLVNISAIDDSIVEDEIHTSTLVHSISSSDNNYNSKTPIFIDQVETSFLTVNITENDKPLPPGTANIRLIQPVNTTEVWEGFGFDIYKVVLESEPTADVAIAINYDEQVKANQQTITFTPNNWNIPQIITVEGIEDQAIEGEQTLSINHIAKSEDSRYNALEKQIIFNIEDNDNIGEELNLYADNIIGLTDHDNQIQGSEIDDVIYGRDGNDELMGQGGNDLILGQKGADGLMGEAGNDVLIGGNRTDFIDGGIGDDILFGGDGNDRLYGKEGNDKLFGDFGNDRLDGGEDADTLTGYIGNDAFVIGNNLEIKLLNQVDIITDFKLTEDKIELPLGLTFEQLKITQGQNQWSQDTIIQLNSNGNYLAILQKITATNLDSGDFI</sequence>
<dbReference type="EMBL" id="CZCS02000215">
    <property type="protein sequence ID" value="VXD23355.1"/>
    <property type="molecule type" value="Genomic_DNA"/>
</dbReference>
<reference evidence="3" key="1">
    <citation type="submission" date="2019-10" db="EMBL/GenBank/DDBJ databases">
        <authorList>
            <consortium name="Genoscope - CEA"/>
            <person name="William W."/>
        </authorList>
    </citation>
    <scope>NUCLEOTIDE SEQUENCE [LARGE SCALE GENOMIC DNA]</scope>
    <source>
        <strain evidence="3">BBR_PRJEB10994</strain>
    </source>
</reference>
<dbReference type="SUPFAM" id="SSF141072">
    <property type="entry name" value="CalX-like"/>
    <property type="match status" value="1"/>
</dbReference>
<accession>A0A7Z9E3J5</accession>
<dbReference type="InterPro" id="IPR050557">
    <property type="entry name" value="RTX_toxin/Mannuronan_C5-epim"/>
</dbReference>
<evidence type="ECO:0008006" key="5">
    <source>
        <dbReference type="Google" id="ProtNLM"/>
    </source>
</evidence>
<evidence type="ECO:0000313" key="4">
    <source>
        <dbReference type="Proteomes" id="UP000182190"/>
    </source>
</evidence>
<dbReference type="PROSITE" id="PS00330">
    <property type="entry name" value="HEMOLYSIN_CALCIUM"/>
    <property type="match status" value="1"/>
</dbReference>
<proteinExistence type="predicted"/>
<dbReference type="GO" id="GO:0005576">
    <property type="term" value="C:extracellular region"/>
    <property type="evidence" value="ECO:0007669"/>
    <property type="project" value="UniProtKB-SubCell"/>
</dbReference>
<dbReference type="InterPro" id="IPR038081">
    <property type="entry name" value="CalX-like_sf"/>
</dbReference>
<dbReference type="InterPro" id="IPR011049">
    <property type="entry name" value="Serralysin-like_metalloprot_C"/>
</dbReference>
<name>A0A7Z9E3J5_9CYAN</name>
<evidence type="ECO:0000256" key="1">
    <source>
        <dbReference type="ARBA" id="ARBA00004613"/>
    </source>
</evidence>
<gene>
    <name evidence="3" type="ORF">PL9631_720022</name>
</gene>
<dbReference type="Gene3D" id="2.150.10.10">
    <property type="entry name" value="Serralysin-like metalloprotease, C-terminal"/>
    <property type="match status" value="2"/>
</dbReference>
<keyword evidence="4" id="KW-1185">Reference proteome</keyword>
<evidence type="ECO:0000313" key="3">
    <source>
        <dbReference type="EMBL" id="VXD23355.1"/>
    </source>
</evidence>
<dbReference type="InterPro" id="IPR001343">
    <property type="entry name" value="Hemolysn_Ca-bd"/>
</dbReference>
<dbReference type="SUPFAM" id="SSF51120">
    <property type="entry name" value="beta-Roll"/>
    <property type="match status" value="2"/>
</dbReference>
<dbReference type="Pfam" id="PF00353">
    <property type="entry name" value="HemolysinCabind"/>
    <property type="match status" value="2"/>
</dbReference>
<dbReference type="Proteomes" id="UP000182190">
    <property type="component" value="Unassembled WGS sequence"/>
</dbReference>
<dbReference type="PANTHER" id="PTHR38340">
    <property type="entry name" value="S-LAYER PROTEIN"/>
    <property type="match status" value="1"/>
</dbReference>
<dbReference type="InterPro" id="IPR018511">
    <property type="entry name" value="Hemolysin-typ_Ca-bd_CS"/>
</dbReference>
<evidence type="ECO:0000256" key="2">
    <source>
        <dbReference type="ARBA" id="ARBA00022525"/>
    </source>
</evidence>
<dbReference type="AlphaFoldDB" id="A0A7Z9E3J5"/>
<dbReference type="PANTHER" id="PTHR38340:SF1">
    <property type="entry name" value="S-LAYER PROTEIN"/>
    <property type="match status" value="1"/>
</dbReference>
<organism evidence="3 4">
    <name type="scientific">Planktothrix paucivesiculata PCC 9631</name>
    <dbReference type="NCBI Taxonomy" id="671071"/>
    <lineage>
        <taxon>Bacteria</taxon>
        <taxon>Bacillati</taxon>
        <taxon>Cyanobacteriota</taxon>
        <taxon>Cyanophyceae</taxon>
        <taxon>Oscillatoriophycideae</taxon>
        <taxon>Oscillatoriales</taxon>
        <taxon>Microcoleaceae</taxon>
        <taxon>Planktothrix</taxon>
    </lineage>
</organism>
<comment type="caution">
    <text evidence="3">The sequence shown here is derived from an EMBL/GenBank/DDBJ whole genome shotgun (WGS) entry which is preliminary data.</text>
</comment>
<comment type="subcellular location">
    <subcellularLocation>
        <location evidence="1">Secreted</location>
    </subcellularLocation>
</comment>
<dbReference type="GO" id="GO:0005509">
    <property type="term" value="F:calcium ion binding"/>
    <property type="evidence" value="ECO:0007669"/>
    <property type="project" value="InterPro"/>
</dbReference>
<keyword evidence="2" id="KW-0964">Secreted</keyword>
<protein>
    <recommendedName>
        <fullName evidence="5">Alkaline phosphatase</fullName>
    </recommendedName>
</protein>
<dbReference type="PRINTS" id="PR00313">
    <property type="entry name" value="CABNDNGRPT"/>
</dbReference>